<dbReference type="InterPro" id="IPR043129">
    <property type="entry name" value="ATPase_NBD"/>
</dbReference>
<dbReference type="InterPro" id="IPR004001">
    <property type="entry name" value="Actin_CS"/>
</dbReference>
<proteinExistence type="inferred from homology"/>
<dbReference type="FunFam" id="3.90.640.10:FF:000007">
    <property type="entry name" value="Actin like 7B"/>
    <property type="match status" value="3"/>
</dbReference>
<evidence type="ECO:0000256" key="4">
    <source>
        <dbReference type="ARBA" id="ARBA00022741"/>
    </source>
</evidence>
<comment type="subcellular location">
    <subcellularLocation>
        <location evidence="1">Cytoplasm</location>
        <location evidence="1">Cytoskeleton</location>
    </subcellularLocation>
</comment>
<evidence type="ECO:0000313" key="8">
    <source>
        <dbReference type="Proteomes" id="UP000504612"/>
    </source>
</evidence>
<dbReference type="SMART" id="SM00268">
    <property type="entry name" value="ACTIN"/>
    <property type="match status" value="3"/>
</dbReference>
<keyword evidence="3" id="KW-0963">Cytoplasm</keyword>
<dbReference type="Gene3D" id="3.90.640.10">
    <property type="entry name" value="Actin, Chain A, domain 4"/>
    <property type="match status" value="3"/>
</dbReference>
<dbReference type="RefSeq" id="XP_026543927.1">
    <property type="nucleotide sequence ID" value="XM_026688142.1"/>
</dbReference>
<dbReference type="FunFam" id="3.30.420.40:FF:000018">
    <property type="entry name" value="Actin-like protein (Centractin)"/>
    <property type="match status" value="1"/>
</dbReference>
<dbReference type="GO" id="GO:0097014">
    <property type="term" value="C:ciliary plasm"/>
    <property type="evidence" value="ECO:0007669"/>
    <property type="project" value="UniProtKB-ARBA"/>
</dbReference>
<dbReference type="FunFam" id="3.30.420.40:FF:000058">
    <property type="entry name" value="Putative actin-related protein 5"/>
    <property type="match status" value="1"/>
</dbReference>
<evidence type="ECO:0000256" key="6">
    <source>
        <dbReference type="ARBA" id="ARBA00023212"/>
    </source>
</evidence>
<dbReference type="Proteomes" id="UP000504612">
    <property type="component" value="Unplaced"/>
</dbReference>
<keyword evidence="4" id="KW-0547">Nucleotide-binding</keyword>
<dbReference type="InterPro" id="IPR020902">
    <property type="entry name" value="Actin/actin-like_CS"/>
</dbReference>
<comment type="similarity">
    <text evidence="2 7">Belongs to the actin family.</text>
</comment>
<dbReference type="GeneID" id="113425863"/>
<dbReference type="Pfam" id="PF00022">
    <property type="entry name" value="Actin"/>
    <property type="match status" value="3"/>
</dbReference>
<name>A0A6J1VLA1_9SAUR</name>
<reference evidence="9" key="1">
    <citation type="submission" date="2025-08" db="UniProtKB">
        <authorList>
            <consortium name="RefSeq"/>
        </authorList>
    </citation>
    <scope>IDENTIFICATION</scope>
</reference>
<dbReference type="SUPFAM" id="SSF53067">
    <property type="entry name" value="Actin-like ATPase domain"/>
    <property type="match status" value="6"/>
</dbReference>
<dbReference type="PANTHER" id="PTHR11937">
    <property type="entry name" value="ACTIN"/>
    <property type="match status" value="1"/>
</dbReference>
<dbReference type="KEGG" id="nss:113425863"/>
<dbReference type="GO" id="GO:0005524">
    <property type="term" value="F:ATP binding"/>
    <property type="evidence" value="ECO:0007669"/>
    <property type="project" value="UniProtKB-KW"/>
</dbReference>
<evidence type="ECO:0000313" key="9">
    <source>
        <dbReference type="RefSeq" id="XP_026543927.1"/>
    </source>
</evidence>
<protein>
    <submittedName>
        <fullName evidence="9">Actin-related protein T2</fullName>
    </submittedName>
</protein>
<dbReference type="PROSITE" id="PS01132">
    <property type="entry name" value="ACTINS_ACT_LIKE"/>
    <property type="match status" value="2"/>
</dbReference>
<gene>
    <name evidence="9" type="primary">ACTRT2</name>
</gene>
<dbReference type="PRINTS" id="PR00190">
    <property type="entry name" value="ACTIN"/>
</dbReference>
<organism evidence="8 9">
    <name type="scientific">Notechis scutatus</name>
    <name type="common">mainland tiger snake</name>
    <dbReference type="NCBI Taxonomy" id="8663"/>
    <lineage>
        <taxon>Eukaryota</taxon>
        <taxon>Metazoa</taxon>
        <taxon>Chordata</taxon>
        <taxon>Craniata</taxon>
        <taxon>Vertebrata</taxon>
        <taxon>Euteleostomi</taxon>
        <taxon>Lepidosauria</taxon>
        <taxon>Squamata</taxon>
        <taxon>Bifurcata</taxon>
        <taxon>Unidentata</taxon>
        <taxon>Episquamata</taxon>
        <taxon>Toxicofera</taxon>
        <taxon>Serpentes</taxon>
        <taxon>Colubroidea</taxon>
        <taxon>Elapidae</taxon>
        <taxon>Hydrophiinae</taxon>
        <taxon>Notechis</taxon>
    </lineage>
</organism>
<dbReference type="InterPro" id="IPR004000">
    <property type="entry name" value="Actin"/>
</dbReference>
<evidence type="ECO:0000256" key="1">
    <source>
        <dbReference type="ARBA" id="ARBA00004245"/>
    </source>
</evidence>
<evidence type="ECO:0000256" key="3">
    <source>
        <dbReference type="ARBA" id="ARBA00022490"/>
    </source>
</evidence>
<dbReference type="PROSITE" id="PS00406">
    <property type="entry name" value="ACTINS_1"/>
    <property type="match status" value="1"/>
</dbReference>
<dbReference type="CDD" id="cd13397">
    <property type="entry name" value="ASKHA_NBD_actin_Arp-T1-3"/>
    <property type="match status" value="3"/>
</dbReference>
<evidence type="ECO:0000256" key="5">
    <source>
        <dbReference type="ARBA" id="ARBA00022840"/>
    </source>
</evidence>
<dbReference type="Gene3D" id="3.30.420.40">
    <property type="match status" value="6"/>
</dbReference>
<keyword evidence="5" id="KW-0067">ATP-binding</keyword>
<dbReference type="FunFam" id="3.30.420.40:FF:000050">
    <property type="entry name" value="Actin, alpha skeletal muscle"/>
    <property type="match status" value="1"/>
</dbReference>
<dbReference type="GO" id="GO:0005856">
    <property type="term" value="C:cytoskeleton"/>
    <property type="evidence" value="ECO:0007669"/>
    <property type="project" value="UniProtKB-SubCell"/>
</dbReference>
<sequence>MSDPRFLDIPAVIFDNGSGLCKAGIAGDSAPRSVITAIVGRSKAKATMLGAGQKEYYIGEEAQSKRGVLSLNYPIDHGIVTSWDDMERIWRHVYDCELRLKSSERPVLLTEAPLNPLQNRERMTQIMFENFKVPAMYVAVQATLALYASARTTGIVMDSGDGVTHTVPIYEGYCLPHAVSRLDVAGRDITEYFMRLLLESGHSFVSTAEREIVKDIKEKLCYVALDPVQEMKTKLEYLLREYKLPDGNVIQIGSQLFRAPEALFAPTDIGIDAPGVHRMVFNSIMKCDIDVRRDLYGNILLSGGSTLFCGLDERILQEMQLQVPLGISVRIIAPPERKYCVWIGASILTCLTAFRQMWVTLNDYQEFGPGVVHRKSPKTRISSSQAVIIDNGSGLCKSGISGEINPRHVMATVLGYPRSKLPLSKAKQKECYVGFEAQHRQDVLSLTYPIEAGVITSWDEMETVWKYIYDKGLGVKAFERPLLMSESPLNPKEDRAKLTQLMFEYFKVPAFYLSIQAILSLYASARYTGIVIDCGFGVSHAVPVYEGYCLPHAVSQLGLGGRDITQFLRELLLESRQYFWNFPEANTVVEDIKVKLCFVALDAQHRESKPSEELPKEYKLPDGNRIKIGDPLYLAPEILFTPSNVNHKGQGLHKLITHSIKKCDPTIRNVLYSNVLISGGSSLFPGLDERMFKGLEAEAPQGVPIKVIAPPDRWFSAWIGASIITSLSTFKQMWVMAADYREYGPNIKSEEKESLQIPLVGLKMSQLKTAVIIDNGSGLCKAGFSGEEAPRTMVATVVGYPKTRAIMFGPVQRTCYVGKEAQAKRGILSFKYPVEHGIVTSWDDMEKIWRYIYRHGLKLRAKERPVLLTEAPMNPTANREKMTEIMFEHFQVPAMFVGLQALMALYAAARTTGLVLDSGAGVTLTVPIYKGHCLLHAISRMNFAGRDITRYLSTLLLESGHNFLSSAEKEIVKNIKENLCYVALDSSRPKDRASVRRYILPDGTPVEIGDQLFRAPESLFNPTDAGVTAPGIHQMIAESISKCEGSIHQDLWRSLIVAGGSTLFPGLSERLLKELRSLGPHGLPAKLEAPANRIHSVWIGASVLTSLPSFKNMWVTRQEYREVGSTVLQKKCF</sequence>
<dbReference type="CTD" id="140625"/>
<keyword evidence="6" id="KW-0206">Cytoskeleton</keyword>
<dbReference type="AlphaFoldDB" id="A0A6J1VLA1"/>
<dbReference type="FunFam" id="3.30.420.40:FF:000148">
    <property type="entry name" value="Actin, alpha skeletal muscle"/>
    <property type="match status" value="1"/>
</dbReference>
<keyword evidence="8" id="KW-1185">Reference proteome</keyword>
<accession>A0A6J1VLA1</accession>
<evidence type="ECO:0000256" key="2">
    <source>
        <dbReference type="ARBA" id="ARBA00006752"/>
    </source>
</evidence>
<evidence type="ECO:0000256" key="7">
    <source>
        <dbReference type="RuleBase" id="RU000487"/>
    </source>
</evidence>